<accession>A0A161S0C0</accession>
<gene>
    <name evidence="3" type="ORF">AV926_14195</name>
</gene>
<dbReference type="Proteomes" id="UP000076630">
    <property type="component" value="Unassembled WGS sequence"/>
</dbReference>
<keyword evidence="4" id="KW-1185">Reference proteome</keyword>
<evidence type="ECO:0000313" key="3">
    <source>
        <dbReference type="EMBL" id="KZE77519.1"/>
    </source>
</evidence>
<dbReference type="AlphaFoldDB" id="A0A161S0C0"/>
<feature type="region of interest" description="Disordered" evidence="2">
    <location>
        <begin position="294"/>
        <end position="333"/>
    </location>
</feature>
<keyword evidence="1" id="KW-0175">Coiled coil</keyword>
<evidence type="ECO:0000313" key="4">
    <source>
        <dbReference type="Proteomes" id="UP000076630"/>
    </source>
</evidence>
<dbReference type="OrthoDB" id="1250711at2"/>
<comment type="caution">
    <text evidence="3">The sequence shown here is derived from an EMBL/GenBank/DDBJ whole genome shotgun (WGS) entry which is preliminary data.</text>
</comment>
<reference evidence="3 4" key="1">
    <citation type="submission" date="2016-01" db="EMBL/GenBank/DDBJ databases">
        <title>Whole genome sequencing of Myroides marinus L41.</title>
        <authorList>
            <person name="Hong K.W."/>
        </authorList>
    </citation>
    <scope>NUCLEOTIDE SEQUENCE [LARGE SCALE GENOMIC DNA]</scope>
    <source>
        <strain evidence="3 4">L41</strain>
    </source>
</reference>
<proteinExistence type="predicted"/>
<protein>
    <submittedName>
        <fullName evidence="3">Uncharacterized protein</fullName>
    </submittedName>
</protein>
<sequence length="477" mass="56415">MSEENKSQEFSLDTFKVSALKEVQNKREQQLKIVEDNPYIEITDNETFTNAKKNRTALVTARTSLEKEQKLVINKVKENITAPITKLYTEFIDITKPHEEKQQAEVKRWEDIKEQERLEKVRLEEERKQKHINNIKEIVSTISEQIKKLDYATSLTYQVKPILNGEEVSIESFEEYGTTLLSELESLKFSLSARQSTLKEQENLRLERERLENERLENERINNHKQTINSFYNGWINKIYTSTFESFQSIKKAFNDEPSINVQEFQPEYAAKRTELVKEFKNRETLLNNQEAQRVEFEKQRQEQEAQSKRLAEENSKKQAEIEANQKAEQERIQTENKRLEEEKQALQKEKDELLKSQRIVALKNLGFDDDLVLNLKHCKIVFPVEDILCPEEEFQDLLNNTKYKIENPPIPKVEETTQEVIPVLDVESFDNDEIILVDLNEQQKIMQTLLNDFCDYCLSKYGHIDQDYITEFLTRD</sequence>
<feature type="coiled-coil region" evidence="1">
    <location>
        <begin position="194"/>
        <end position="226"/>
    </location>
</feature>
<name>A0A161S0C0_9FLAO</name>
<dbReference type="RefSeq" id="WP_038985341.1">
    <property type="nucleotide sequence ID" value="NZ_JWJO01000012.1"/>
</dbReference>
<evidence type="ECO:0000256" key="1">
    <source>
        <dbReference type="SAM" id="Coils"/>
    </source>
</evidence>
<feature type="coiled-coil region" evidence="1">
    <location>
        <begin position="99"/>
        <end position="133"/>
    </location>
</feature>
<evidence type="ECO:0000256" key="2">
    <source>
        <dbReference type="SAM" id="MobiDB-lite"/>
    </source>
</evidence>
<dbReference type="EMBL" id="LQNU01000070">
    <property type="protein sequence ID" value="KZE77519.1"/>
    <property type="molecule type" value="Genomic_DNA"/>
</dbReference>
<organism evidence="3 4">
    <name type="scientific">Myroides marinus</name>
    <dbReference type="NCBI Taxonomy" id="703342"/>
    <lineage>
        <taxon>Bacteria</taxon>
        <taxon>Pseudomonadati</taxon>
        <taxon>Bacteroidota</taxon>
        <taxon>Flavobacteriia</taxon>
        <taxon>Flavobacteriales</taxon>
        <taxon>Flavobacteriaceae</taxon>
        <taxon>Myroides</taxon>
    </lineage>
</organism>